<evidence type="ECO:0000313" key="1">
    <source>
        <dbReference type="EMBL" id="GAI94998.1"/>
    </source>
</evidence>
<feature type="non-terminal residue" evidence="1">
    <location>
        <position position="1"/>
    </location>
</feature>
<organism evidence="1">
    <name type="scientific">marine sediment metagenome</name>
    <dbReference type="NCBI Taxonomy" id="412755"/>
    <lineage>
        <taxon>unclassified sequences</taxon>
        <taxon>metagenomes</taxon>
        <taxon>ecological metagenomes</taxon>
    </lineage>
</organism>
<reference evidence="1" key="1">
    <citation type="journal article" date="2014" name="Front. Microbiol.">
        <title>High frequency of phylogenetically diverse reductive dehalogenase-homologous genes in deep subseafloor sedimentary metagenomes.</title>
        <authorList>
            <person name="Kawai M."/>
            <person name="Futagami T."/>
            <person name="Toyoda A."/>
            <person name="Takaki Y."/>
            <person name="Nishi S."/>
            <person name="Hori S."/>
            <person name="Arai W."/>
            <person name="Tsubouchi T."/>
            <person name="Morono Y."/>
            <person name="Uchiyama I."/>
            <person name="Ito T."/>
            <person name="Fujiyama A."/>
            <person name="Inagaki F."/>
            <person name="Takami H."/>
        </authorList>
    </citation>
    <scope>NUCLEOTIDE SEQUENCE</scope>
    <source>
        <strain evidence="1">Expedition CK06-06</strain>
    </source>
</reference>
<sequence length="38" mass="4551">YHLGDPAKKELFRDEAIRLLESREVDFRARAMRKMKAC</sequence>
<gene>
    <name evidence="1" type="ORF">S12H4_38790</name>
</gene>
<name>X1SQ13_9ZZZZ</name>
<proteinExistence type="predicted"/>
<dbReference type="EMBL" id="BARW01023377">
    <property type="protein sequence ID" value="GAI94998.1"/>
    <property type="molecule type" value="Genomic_DNA"/>
</dbReference>
<accession>X1SQ13</accession>
<dbReference type="AlphaFoldDB" id="X1SQ13"/>
<protein>
    <submittedName>
        <fullName evidence="1">Uncharacterized protein</fullName>
    </submittedName>
</protein>
<comment type="caution">
    <text evidence="1">The sequence shown here is derived from an EMBL/GenBank/DDBJ whole genome shotgun (WGS) entry which is preliminary data.</text>
</comment>